<evidence type="ECO:0000256" key="2">
    <source>
        <dbReference type="SAM" id="MobiDB-lite"/>
    </source>
</evidence>
<organism evidence="3 4">
    <name type="scientific">Allosediminivita pacifica</name>
    <dbReference type="NCBI Taxonomy" id="1267769"/>
    <lineage>
        <taxon>Bacteria</taxon>
        <taxon>Pseudomonadati</taxon>
        <taxon>Pseudomonadota</taxon>
        <taxon>Alphaproteobacteria</taxon>
        <taxon>Rhodobacterales</taxon>
        <taxon>Paracoccaceae</taxon>
        <taxon>Allosediminivita</taxon>
    </lineage>
</organism>
<dbReference type="AlphaFoldDB" id="A0A2T6AWB5"/>
<comment type="caution">
    <text evidence="3">The sequence shown here is derived from an EMBL/GenBank/DDBJ whole genome shotgun (WGS) entry which is preliminary data.</text>
</comment>
<gene>
    <name evidence="3" type="ORF">C8N44_11045</name>
</gene>
<feature type="compositionally biased region" description="Low complexity" evidence="2">
    <location>
        <begin position="529"/>
        <end position="543"/>
    </location>
</feature>
<reference evidence="3 4" key="1">
    <citation type="submission" date="2018-04" db="EMBL/GenBank/DDBJ databases">
        <title>Genomic Encyclopedia of Archaeal and Bacterial Type Strains, Phase II (KMG-II): from individual species to whole genera.</title>
        <authorList>
            <person name="Goeker M."/>
        </authorList>
    </citation>
    <scope>NUCLEOTIDE SEQUENCE [LARGE SCALE GENOMIC DNA]</scope>
    <source>
        <strain evidence="3 4">DSM 29329</strain>
    </source>
</reference>
<accession>A0A2T6AWB5</accession>
<name>A0A2T6AWB5_9RHOB</name>
<evidence type="ECO:0000256" key="1">
    <source>
        <dbReference type="SAM" id="Coils"/>
    </source>
</evidence>
<evidence type="ECO:0000313" key="4">
    <source>
        <dbReference type="Proteomes" id="UP000244069"/>
    </source>
</evidence>
<feature type="coiled-coil region" evidence="1">
    <location>
        <begin position="139"/>
        <end position="166"/>
    </location>
</feature>
<dbReference type="EMBL" id="QBKN01000010">
    <property type="protein sequence ID" value="PTX48046.1"/>
    <property type="molecule type" value="Genomic_DNA"/>
</dbReference>
<evidence type="ECO:0008006" key="5">
    <source>
        <dbReference type="Google" id="ProtNLM"/>
    </source>
</evidence>
<protein>
    <recommendedName>
        <fullName evidence="5">Methyl-accepting chemotaxis protein</fullName>
    </recommendedName>
</protein>
<feature type="region of interest" description="Disordered" evidence="2">
    <location>
        <begin position="528"/>
        <end position="554"/>
    </location>
</feature>
<keyword evidence="4" id="KW-1185">Reference proteome</keyword>
<feature type="compositionally biased region" description="Acidic residues" evidence="2">
    <location>
        <begin position="544"/>
        <end position="554"/>
    </location>
</feature>
<evidence type="ECO:0000313" key="3">
    <source>
        <dbReference type="EMBL" id="PTX48046.1"/>
    </source>
</evidence>
<dbReference type="RefSeq" id="WP_146178831.1">
    <property type="nucleotide sequence ID" value="NZ_BMEZ01000012.1"/>
</dbReference>
<proteinExistence type="predicted"/>
<dbReference type="Proteomes" id="UP000244069">
    <property type="component" value="Unassembled WGS sequence"/>
</dbReference>
<keyword evidence="1" id="KW-0175">Coiled coil</keyword>
<sequence length="554" mass="59474">MTSVTTTTGNGPALQAQLDHVAGRIETIFESASAELFGLLEEAEAASTTLVTVAAIGGREGRARLNGAVEATQTHIERIEARYRYLTETAEALRAHASRLRGVLQEQARDMKLAALIATNARIVSSTVAASDGALARFANDVRELLEQAGDSMDQLRDQLRAADDKLASVSGPVQAMVARARELGRTRAELPTLMHQVTGDSTLDKAAQSAGAGMTDLMGALERAVSHLQAGDSARQRLEHVRSILKEAEDLDAVGRQVLETLAAAQMSAAVEALDRAVEATLPELAGIEKPWKATMGLMSALAGSATAQVLKEISVHSSNFAEGLAALETLRTKVGPDMAQIAELYSRGAETAMQVSHLEDRMNLLGINAILVSERCGDDGHAMTEVSRQLRSTTVQIGVNTRVIVELSNEQKEKAGLFQVAEAEDAQETTENDMIEQLRQDVEALSGALASMGQTFDWRSRRSPVEDVRQSLVYFAKDMSERLSLPPDRGKAVSVPNDRTRQVLDAIREIYTMQAERDLHDRILGVSPAATPPAAASPSAASEDDLDDVFFG</sequence>